<dbReference type="EMBL" id="JBHRZN010000001">
    <property type="protein sequence ID" value="MFC3849415.1"/>
    <property type="molecule type" value="Genomic_DNA"/>
</dbReference>
<dbReference type="Proteomes" id="UP001595751">
    <property type="component" value="Unassembled WGS sequence"/>
</dbReference>
<dbReference type="RefSeq" id="WP_290290798.1">
    <property type="nucleotide sequence ID" value="NZ_CP047211.1"/>
</dbReference>
<sequence length="330" mass="35498">MGMIAEMAVVHHPSGLIVAKQQGPGADRTMQKLVRAGEVERIARGVYAPKGARSRAEMFRLKAAAVGLTQANALVTGPGAAALLGLSYVFPPTMRIEVLVPYMRGSSTRGGVQRRGLRARVAYEERFGIRVTTPARTAIESALVHGVRSGLVVAESALWHGRCTGEELRAEAAAARNRKGRAAAVEVVEHAGDGSQSPGETLTAWCLRRAGLPAPLQQVDIFDADGVRIRTVDFFFPELGLVIEFDGDEKTSGKHGDPVEVARGQLRAHDALTNLGLQVIHLKWADVFSGRCVHDLATVAARRKGKGREFRGSWAMADMSWAKNRGPGQK</sequence>
<name>A0ABV7ZML1_9CORY</name>
<keyword evidence="2" id="KW-1185">Reference proteome</keyword>
<proteinExistence type="predicted"/>
<protein>
    <recommendedName>
        <fullName evidence="3">DUF559 domain-containing protein</fullName>
    </recommendedName>
</protein>
<evidence type="ECO:0000313" key="1">
    <source>
        <dbReference type="EMBL" id="MFC3849415.1"/>
    </source>
</evidence>
<reference evidence="2" key="1">
    <citation type="journal article" date="2019" name="Int. J. Syst. Evol. Microbiol.">
        <title>The Global Catalogue of Microorganisms (GCM) 10K type strain sequencing project: providing services to taxonomists for standard genome sequencing and annotation.</title>
        <authorList>
            <consortium name="The Broad Institute Genomics Platform"/>
            <consortium name="The Broad Institute Genome Sequencing Center for Infectious Disease"/>
            <person name="Wu L."/>
            <person name="Ma J."/>
        </authorList>
    </citation>
    <scope>NUCLEOTIDE SEQUENCE [LARGE SCALE GENOMIC DNA]</scope>
    <source>
        <strain evidence="2">CCUG 53252</strain>
    </source>
</reference>
<evidence type="ECO:0008006" key="3">
    <source>
        <dbReference type="Google" id="ProtNLM"/>
    </source>
</evidence>
<organism evidence="1 2">
    <name type="scientific">Corynebacterium hansenii</name>
    <dbReference type="NCBI Taxonomy" id="394964"/>
    <lineage>
        <taxon>Bacteria</taxon>
        <taxon>Bacillati</taxon>
        <taxon>Actinomycetota</taxon>
        <taxon>Actinomycetes</taxon>
        <taxon>Mycobacteriales</taxon>
        <taxon>Corynebacteriaceae</taxon>
        <taxon>Corynebacterium</taxon>
    </lineage>
</organism>
<evidence type="ECO:0000313" key="2">
    <source>
        <dbReference type="Proteomes" id="UP001595751"/>
    </source>
</evidence>
<gene>
    <name evidence="1" type="ORF">ACFORJ_04460</name>
</gene>
<comment type="caution">
    <text evidence="1">The sequence shown here is derived from an EMBL/GenBank/DDBJ whole genome shotgun (WGS) entry which is preliminary data.</text>
</comment>
<accession>A0ABV7ZML1</accession>